<evidence type="ECO:0000313" key="6">
    <source>
        <dbReference type="EMBL" id="TPR54096.1"/>
    </source>
</evidence>
<evidence type="ECO:0000256" key="4">
    <source>
        <dbReference type="RuleBase" id="RU003887"/>
    </source>
</evidence>
<dbReference type="Gene3D" id="3.30.70.1560">
    <property type="entry name" value="Alpha-L RNA-binding motif"/>
    <property type="match status" value="1"/>
</dbReference>
<dbReference type="InterPro" id="IPR050343">
    <property type="entry name" value="RsuA_PseudoU_synthase"/>
</dbReference>
<dbReference type="Pfam" id="PF00849">
    <property type="entry name" value="PseudoU_synth_2"/>
    <property type="match status" value="1"/>
</dbReference>
<dbReference type="SUPFAM" id="SSF55174">
    <property type="entry name" value="Alpha-L RNA-binding motif"/>
    <property type="match status" value="1"/>
</dbReference>
<dbReference type="PROSITE" id="PS50889">
    <property type="entry name" value="S4"/>
    <property type="match status" value="1"/>
</dbReference>
<gene>
    <name evidence="6" type="ORF">FJR74_01485</name>
</gene>
<proteinExistence type="inferred from homology"/>
<dbReference type="Pfam" id="PF01479">
    <property type="entry name" value="S4"/>
    <property type="match status" value="1"/>
</dbReference>
<evidence type="ECO:0000313" key="7">
    <source>
        <dbReference type="Proteomes" id="UP000316851"/>
    </source>
</evidence>
<dbReference type="InterPro" id="IPR042092">
    <property type="entry name" value="PsdUridine_s_RsuA/RluB/E/F_cat"/>
</dbReference>
<dbReference type="EMBL" id="VHHP01000003">
    <property type="protein sequence ID" value="TPR54096.1"/>
    <property type="molecule type" value="Genomic_DNA"/>
</dbReference>
<organism evidence="6 7">
    <name type="scientific">Metamycoplasma neophronis</name>
    <dbReference type="NCBI Taxonomy" id="872983"/>
    <lineage>
        <taxon>Bacteria</taxon>
        <taxon>Bacillati</taxon>
        <taxon>Mycoplasmatota</taxon>
        <taxon>Mycoplasmoidales</taxon>
        <taxon>Metamycoplasmataceae</taxon>
        <taxon>Metamycoplasma</taxon>
    </lineage>
</organism>
<dbReference type="CDD" id="cd02870">
    <property type="entry name" value="PseudoU_synth_RsuA_like"/>
    <property type="match status" value="1"/>
</dbReference>
<feature type="domain" description="RNA-binding S4" evidence="5">
    <location>
        <begin position="5"/>
        <end position="63"/>
    </location>
</feature>
<evidence type="ECO:0000259" key="5">
    <source>
        <dbReference type="SMART" id="SM00363"/>
    </source>
</evidence>
<dbReference type="InterPro" id="IPR006145">
    <property type="entry name" value="PsdUridine_synth_RsuA/RluA"/>
</dbReference>
<dbReference type="InterPro" id="IPR000748">
    <property type="entry name" value="PsdUridine_synth_RsuA/RluB/E/F"/>
</dbReference>
<accession>A0ABY2Z0K6</accession>
<evidence type="ECO:0000256" key="2">
    <source>
        <dbReference type="ARBA" id="ARBA00023235"/>
    </source>
</evidence>
<evidence type="ECO:0000256" key="1">
    <source>
        <dbReference type="ARBA" id="ARBA00008348"/>
    </source>
</evidence>
<dbReference type="PANTHER" id="PTHR47683:SF2">
    <property type="entry name" value="RNA-BINDING S4 DOMAIN-CONTAINING PROTEIN"/>
    <property type="match status" value="1"/>
</dbReference>
<protein>
    <recommendedName>
        <fullName evidence="4">Pseudouridine synthase</fullName>
        <ecNumber evidence="4">5.4.99.-</ecNumber>
    </recommendedName>
</protein>
<dbReference type="CDD" id="cd00165">
    <property type="entry name" value="S4"/>
    <property type="match status" value="1"/>
</dbReference>
<dbReference type="Gene3D" id="3.10.290.10">
    <property type="entry name" value="RNA-binding S4 domain"/>
    <property type="match status" value="1"/>
</dbReference>
<dbReference type="PANTHER" id="PTHR47683">
    <property type="entry name" value="PSEUDOURIDINE SYNTHASE FAMILY PROTEIN-RELATED"/>
    <property type="match status" value="1"/>
</dbReference>
<name>A0ABY2Z0K6_9BACT</name>
<keyword evidence="2 4" id="KW-0413">Isomerase</keyword>
<dbReference type="RefSeq" id="WP_140914785.1">
    <property type="nucleotide sequence ID" value="NZ_VHHP01000003.1"/>
</dbReference>
<dbReference type="SUPFAM" id="SSF55120">
    <property type="entry name" value="Pseudouridine synthase"/>
    <property type="match status" value="1"/>
</dbReference>
<keyword evidence="7" id="KW-1185">Reference proteome</keyword>
<dbReference type="Proteomes" id="UP000316851">
    <property type="component" value="Unassembled WGS sequence"/>
</dbReference>
<dbReference type="InterPro" id="IPR020094">
    <property type="entry name" value="TruA/RsuA/RluB/E/F_N"/>
</dbReference>
<dbReference type="InterPro" id="IPR018496">
    <property type="entry name" value="PsdUridine_synth_RsuA/RluB_CS"/>
</dbReference>
<evidence type="ECO:0000256" key="3">
    <source>
        <dbReference type="PROSITE-ProRule" id="PRU00182"/>
    </source>
</evidence>
<sequence>MEEKIKLQKLISQSGYCSRHEAEKWIADGRVFVNGEQAHIGLRVCENDNIKINGKDLINKQNKHIYILLNKPMNTICTLKDPQNRKTIYEYMHLEEYAYSIGRLDFNTTGVIIITNDGDLANKLAHPSSEVEREYIVQLEKPLSEKDLSYLNSNFVKLNGKYSRQKVSEIGENKYSVILKEGRNHHVKNLFLLVNNYVKKLHRKSYGPITDKNLKVGAYRNLSPHEIKVLKQIAAK</sequence>
<dbReference type="Gene3D" id="3.30.70.580">
    <property type="entry name" value="Pseudouridine synthase I, catalytic domain, N-terminal subdomain"/>
    <property type="match status" value="1"/>
</dbReference>
<dbReference type="InterPro" id="IPR020103">
    <property type="entry name" value="PsdUridine_synth_cat_dom_sf"/>
</dbReference>
<reference evidence="6" key="1">
    <citation type="submission" date="2019-06" db="EMBL/GenBank/DDBJ databases">
        <title>Mycoplasma neophronis type strain whole genome sequence.</title>
        <authorList>
            <person name="Spergser J."/>
        </authorList>
    </citation>
    <scope>NUCLEOTIDE SEQUENCE [LARGE SCALE GENOMIC DNA]</scope>
    <source>
        <strain evidence="6">DSM 24097</strain>
    </source>
</reference>
<comment type="similarity">
    <text evidence="1 4">Belongs to the pseudouridine synthase RsuA family.</text>
</comment>
<dbReference type="EC" id="5.4.99.-" evidence="4"/>
<dbReference type="InterPro" id="IPR002942">
    <property type="entry name" value="S4_RNA-bd"/>
</dbReference>
<keyword evidence="3" id="KW-0694">RNA-binding</keyword>
<comment type="caution">
    <text evidence="6">The sequence shown here is derived from an EMBL/GenBank/DDBJ whole genome shotgun (WGS) entry which is preliminary data.</text>
</comment>
<dbReference type="InterPro" id="IPR036986">
    <property type="entry name" value="S4_RNA-bd_sf"/>
</dbReference>
<dbReference type="SMART" id="SM00363">
    <property type="entry name" value="S4"/>
    <property type="match status" value="1"/>
</dbReference>
<dbReference type="PROSITE" id="PS01149">
    <property type="entry name" value="PSI_RSU"/>
    <property type="match status" value="1"/>
</dbReference>
<dbReference type="NCBIfam" id="TIGR00093">
    <property type="entry name" value="pseudouridine synthase"/>
    <property type="match status" value="1"/>
</dbReference>